<evidence type="ECO:0000313" key="2">
    <source>
        <dbReference type="Proteomes" id="UP001177021"/>
    </source>
</evidence>
<name>A0ACB0LT75_TRIPR</name>
<gene>
    <name evidence="1" type="ORF">MILVUS5_LOCUS35417</name>
</gene>
<accession>A0ACB0LT75</accession>
<evidence type="ECO:0000313" key="1">
    <source>
        <dbReference type="EMBL" id="CAJ2671619.1"/>
    </source>
</evidence>
<protein>
    <submittedName>
        <fullName evidence="1">Uncharacterized protein</fullName>
    </submittedName>
</protein>
<proteinExistence type="predicted"/>
<keyword evidence="2" id="KW-1185">Reference proteome</keyword>
<dbReference type="EMBL" id="CASHSV030000615">
    <property type="protein sequence ID" value="CAJ2671619.1"/>
    <property type="molecule type" value="Genomic_DNA"/>
</dbReference>
<sequence length="264" mass="30659">MLSVQPINVRNRWQAGIKQREVYGGDMAVIDVMKFAAEHGSNFYHLIRESKLNGERMDETHLQIQGRPREQVLAEKGQDWKKYSAINTGKRDNRGRERLEDILENIKSSDELYQKYKVQLENFKTMKKCSTEDRRQQKSLIAGSSIQVYKLHKSGELGQLCGVLYLRSGFKKSSMFLLTFLQLFVELKFFSTCFICCDVHRMIMLDKATTETVDALRTGASAMKAMQKATHFFPRILHLKYHPRDEVATTDDEGWELSWDDAFL</sequence>
<organism evidence="1 2">
    <name type="scientific">Trifolium pratense</name>
    <name type="common">Red clover</name>
    <dbReference type="NCBI Taxonomy" id="57577"/>
    <lineage>
        <taxon>Eukaryota</taxon>
        <taxon>Viridiplantae</taxon>
        <taxon>Streptophyta</taxon>
        <taxon>Embryophyta</taxon>
        <taxon>Tracheophyta</taxon>
        <taxon>Spermatophyta</taxon>
        <taxon>Magnoliopsida</taxon>
        <taxon>eudicotyledons</taxon>
        <taxon>Gunneridae</taxon>
        <taxon>Pentapetalae</taxon>
        <taxon>rosids</taxon>
        <taxon>fabids</taxon>
        <taxon>Fabales</taxon>
        <taxon>Fabaceae</taxon>
        <taxon>Papilionoideae</taxon>
        <taxon>50 kb inversion clade</taxon>
        <taxon>NPAAA clade</taxon>
        <taxon>Hologalegina</taxon>
        <taxon>IRL clade</taxon>
        <taxon>Trifolieae</taxon>
        <taxon>Trifolium</taxon>
    </lineage>
</organism>
<comment type="caution">
    <text evidence="1">The sequence shown here is derived from an EMBL/GenBank/DDBJ whole genome shotgun (WGS) entry which is preliminary data.</text>
</comment>
<dbReference type="Proteomes" id="UP001177021">
    <property type="component" value="Unassembled WGS sequence"/>
</dbReference>
<reference evidence="1" key="1">
    <citation type="submission" date="2023-10" db="EMBL/GenBank/DDBJ databases">
        <authorList>
            <person name="Rodriguez Cubillos JULIANA M."/>
            <person name="De Vega J."/>
        </authorList>
    </citation>
    <scope>NUCLEOTIDE SEQUENCE</scope>
</reference>